<accession>A0A366DXG9</accession>
<sequence>MAAIGTITSPEQAIDLLSPSRQQAALMPDLITQARHIAGSVINGWHGRRKRGTGDNFWQFRPYAQGDMLSRIDWRRSARDDHTYMRDREWETAHTIWLWCDPSPSMLYQSRFSPVSKQHRALVLTLALAELFSRSGERIAYPEIMPPLLARNGAERLATALLQQKTVSAEPDLQSLQRFNELVLISDFLQPADILSAKLDQIARRGIRAHLIAVADPAEADFPFAGRTEFRDPVSGAVLIAGQAQTYAEEYRRLYQAQRNFLRETCTKFGWSFITSSTDKPAAQALTTLHGFLAQSHTASGGAF</sequence>
<dbReference type="OrthoDB" id="9794556at2"/>
<evidence type="ECO:0000259" key="1">
    <source>
        <dbReference type="Pfam" id="PF01882"/>
    </source>
</evidence>
<dbReference type="Pfam" id="PF01882">
    <property type="entry name" value="DUF58"/>
    <property type="match status" value="1"/>
</dbReference>
<dbReference type="EMBL" id="QNRH01000004">
    <property type="protein sequence ID" value="RBO94772.1"/>
    <property type="molecule type" value="Genomic_DNA"/>
</dbReference>
<organism evidence="2 3">
    <name type="scientific">Pseudochrobactrum asaccharolyticum</name>
    <dbReference type="NCBI Taxonomy" id="354351"/>
    <lineage>
        <taxon>Bacteria</taxon>
        <taxon>Pseudomonadati</taxon>
        <taxon>Pseudomonadota</taxon>
        <taxon>Alphaproteobacteria</taxon>
        <taxon>Hyphomicrobiales</taxon>
        <taxon>Brucellaceae</taxon>
        <taxon>Pseudochrobactrum</taxon>
    </lineage>
</organism>
<dbReference type="InterPro" id="IPR002881">
    <property type="entry name" value="DUF58"/>
</dbReference>
<comment type="caution">
    <text evidence="2">The sequence shown here is derived from an EMBL/GenBank/DDBJ whole genome shotgun (WGS) entry which is preliminary data.</text>
</comment>
<reference evidence="2 3" key="1">
    <citation type="submission" date="2018-06" db="EMBL/GenBank/DDBJ databases">
        <title>Genomic Encyclopedia of Type Strains, Phase IV (KMG-IV): sequencing the most valuable type-strain genomes for metagenomic binning, comparative biology and taxonomic classification.</title>
        <authorList>
            <person name="Goeker M."/>
        </authorList>
    </citation>
    <scope>NUCLEOTIDE SEQUENCE [LARGE SCALE GENOMIC DNA]</scope>
    <source>
        <strain evidence="2 3">DSM 25619</strain>
    </source>
</reference>
<proteinExistence type="predicted"/>
<name>A0A366DXG9_9HYPH</name>
<dbReference type="AlphaFoldDB" id="A0A366DXG9"/>
<dbReference type="PANTHER" id="PTHR33608">
    <property type="entry name" value="BLL2464 PROTEIN"/>
    <property type="match status" value="1"/>
</dbReference>
<gene>
    <name evidence="2" type="ORF">DFR47_104131</name>
</gene>
<dbReference type="RefSeq" id="WP_113944645.1">
    <property type="nucleotide sequence ID" value="NZ_JBHEEG010000001.1"/>
</dbReference>
<evidence type="ECO:0000313" key="3">
    <source>
        <dbReference type="Proteomes" id="UP000252893"/>
    </source>
</evidence>
<evidence type="ECO:0000313" key="2">
    <source>
        <dbReference type="EMBL" id="RBO94772.1"/>
    </source>
</evidence>
<keyword evidence="3" id="KW-1185">Reference proteome</keyword>
<feature type="domain" description="DUF58" evidence="1">
    <location>
        <begin position="60"/>
        <end position="259"/>
    </location>
</feature>
<dbReference type="PANTHER" id="PTHR33608:SF6">
    <property type="entry name" value="BLL2464 PROTEIN"/>
    <property type="match status" value="1"/>
</dbReference>
<dbReference type="Proteomes" id="UP000252893">
    <property type="component" value="Unassembled WGS sequence"/>
</dbReference>
<protein>
    <submittedName>
        <fullName evidence="2">Uncharacterized protein DUF58</fullName>
    </submittedName>
</protein>